<protein>
    <submittedName>
        <fullName evidence="2">Uncharacterized protein</fullName>
    </submittedName>
</protein>
<keyword evidence="1" id="KW-1133">Transmembrane helix</keyword>
<keyword evidence="1" id="KW-0812">Transmembrane</keyword>
<accession>A0A0C3JF80</accession>
<evidence type="ECO:0000313" key="3">
    <source>
        <dbReference type="Proteomes" id="UP000054217"/>
    </source>
</evidence>
<feature type="transmembrane region" description="Helical" evidence="1">
    <location>
        <begin position="12"/>
        <end position="33"/>
    </location>
</feature>
<reference evidence="3" key="2">
    <citation type="submission" date="2015-01" db="EMBL/GenBank/DDBJ databases">
        <title>Evolutionary Origins and Diversification of the Mycorrhizal Mutualists.</title>
        <authorList>
            <consortium name="DOE Joint Genome Institute"/>
            <consortium name="Mycorrhizal Genomics Consortium"/>
            <person name="Kohler A."/>
            <person name="Kuo A."/>
            <person name="Nagy L.G."/>
            <person name="Floudas D."/>
            <person name="Copeland A."/>
            <person name="Barry K.W."/>
            <person name="Cichocki N."/>
            <person name="Veneault-Fourrey C."/>
            <person name="LaButti K."/>
            <person name="Lindquist E.A."/>
            <person name="Lipzen A."/>
            <person name="Lundell T."/>
            <person name="Morin E."/>
            <person name="Murat C."/>
            <person name="Riley R."/>
            <person name="Ohm R."/>
            <person name="Sun H."/>
            <person name="Tunlid A."/>
            <person name="Henrissat B."/>
            <person name="Grigoriev I.V."/>
            <person name="Hibbett D.S."/>
            <person name="Martin F."/>
        </authorList>
    </citation>
    <scope>NUCLEOTIDE SEQUENCE [LARGE SCALE GENOMIC DNA]</scope>
    <source>
        <strain evidence="3">Marx 270</strain>
    </source>
</reference>
<dbReference type="InParanoid" id="A0A0C3JF80"/>
<name>A0A0C3JF80_PISTI</name>
<keyword evidence="1" id="KW-0472">Membrane</keyword>
<dbReference type="AlphaFoldDB" id="A0A0C3JF80"/>
<dbReference type="EMBL" id="KN831959">
    <property type="protein sequence ID" value="KIO07733.1"/>
    <property type="molecule type" value="Genomic_DNA"/>
</dbReference>
<evidence type="ECO:0000313" key="2">
    <source>
        <dbReference type="EMBL" id="KIO07733.1"/>
    </source>
</evidence>
<gene>
    <name evidence="2" type="ORF">M404DRAFT_393771</name>
</gene>
<organism evidence="2 3">
    <name type="scientific">Pisolithus tinctorius Marx 270</name>
    <dbReference type="NCBI Taxonomy" id="870435"/>
    <lineage>
        <taxon>Eukaryota</taxon>
        <taxon>Fungi</taxon>
        <taxon>Dikarya</taxon>
        <taxon>Basidiomycota</taxon>
        <taxon>Agaricomycotina</taxon>
        <taxon>Agaricomycetes</taxon>
        <taxon>Agaricomycetidae</taxon>
        <taxon>Boletales</taxon>
        <taxon>Sclerodermatineae</taxon>
        <taxon>Pisolithaceae</taxon>
        <taxon>Pisolithus</taxon>
    </lineage>
</organism>
<proteinExistence type="predicted"/>
<sequence length="101" mass="11027">MPTLAISPQSSMQFIAEHGIGAVLVFEYLYFLLQANKLNSDIQTGLKLAVSMYQTSGVQATVAKLVTAAFQQHGEDVKSLSPILVGIAKENQMCMKLFPQH</sequence>
<reference evidence="2 3" key="1">
    <citation type="submission" date="2014-04" db="EMBL/GenBank/DDBJ databases">
        <authorList>
            <consortium name="DOE Joint Genome Institute"/>
            <person name="Kuo A."/>
            <person name="Kohler A."/>
            <person name="Costa M.D."/>
            <person name="Nagy L.G."/>
            <person name="Floudas D."/>
            <person name="Copeland A."/>
            <person name="Barry K.W."/>
            <person name="Cichocki N."/>
            <person name="Veneault-Fourrey C."/>
            <person name="LaButti K."/>
            <person name="Lindquist E.A."/>
            <person name="Lipzen A."/>
            <person name="Lundell T."/>
            <person name="Morin E."/>
            <person name="Murat C."/>
            <person name="Sun H."/>
            <person name="Tunlid A."/>
            <person name="Henrissat B."/>
            <person name="Grigoriev I.V."/>
            <person name="Hibbett D.S."/>
            <person name="Martin F."/>
            <person name="Nordberg H.P."/>
            <person name="Cantor M.N."/>
            <person name="Hua S.X."/>
        </authorList>
    </citation>
    <scope>NUCLEOTIDE SEQUENCE [LARGE SCALE GENOMIC DNA]</scope>
    <source>
        <strain evidence="2 3">Marx 270</strain>
    </source>
</reference>
<dbReference type="HOGENOM" id="CLU_144955_1_0_1"/>
<evidence type="ECO:0000256" key="1">
    <source>
        <dbReference type="SAM" id="Phobius"/>
    </source>
</evidence>
<dbReference type="OrthoDB" id="2685842at2759"/>
<keyword evidence="3" id="KW-1185">Reference proteome</keyword>
<dbReference type="Proteomes" id="UP000054217">
    <property type="component" value="Unassembled WGS sequence"/>
</dbReference>